<dbReference type="InterPro" id="IPR002130">
    <property type="entry name" value="Cyclophilin-type_PPIase_dom"/>
</dbReference>
<dbReference type="GO" id="GO:0003755">
    <property type="term" value="F:peptidyl-prolyl cis-trans isomerase activity"/>
    <property type="evidence" value="ECO:0007669"/>
    <property type="project" value="InterPro"/>
</dbReference>
<dbReference type="Pfam" id="PF00160">
    <property type="entry name" value="Pro_isomerase"/>
    <property type="match status" value="1"/>
</dbReference>
<comment type="caution">
    <text evidence="2">The sequence shown here is derived from an EMBL/GenBank/DDBJ whole genome shotgun (WGS) entry which is preliminary data.</text>
</comment>
<dbReference type="PROSITE" id="PS50072">
    <property type="entry name" value="CSA_PPIASE_2"/>
    <property type="match status" value="1"/>
</dbReference>
<evidence type="ECO:0000313" key="2">
    <source>
        <dbReference type="EMBL" id="CAE8690575.1"/>
    </source>
</evidence>
<dbReference type="PANTHER" id="PTHR11071">
    <property type="entry name" value="PEPTIDYL-PROLYL CIS-TRANS ISOMERASE"/>
    <property type="match status" value="1"/>
</dbReference>
<feature type="domain" description="PPIase cyclophilin-type" evidence="1">
    <location>
        <begin position="326"/>
        <end position="395"/>
    </location>
</feature>
<dbReference type="InterPro" id="IPR008978">
    <property type="entry name" value="HSP20-like_chaperone"/>
</dbReference>
<proteinExistence type="predicted"/>
<dbReference type="Proteomes" id="UP000626109">
    <property type="component" value="Unassembled WGS sequence"/>
</dbReference>
<dbReference type="EMBL" id="CAJNNW010027284">
    <property type="protein sequence ID" value="CAE8690575.1"/>
    <property type="molecule type" value="Genomic_DNA"/>
</dbReference>
<sequence>MSFLEERQRRRGQALLVAPLCVALSSGILRLEAGVARGSSVGQTFMQVLQCSGSRCRSLETADVASGIARVPLRPDDGPAAFGASGVAAASVAACTTAVAAALLGRTARRGSRTSSATALAAAAEAEVVGSEGFGNDLGMDSMLRVPDGGVPEEDKIEVPRIIYEGSEEVVKGERPSGQSSDPNQTYFWKMSQDKRTIDVIVPIDEGIDSKDIVYRIGEDPMDPMRGPTVELGYRVKDAIGGRYKETLLVDGQILNAINKQDTFWTLDEMGGCKVILLTLTRPSMMRFRHDPVLKRKTEEERIEPQTWDALLVDERIKPKITQTMFFDIALEGEPAGRIELGLFGDLLPKTVKNFAGLCTGEYVDDEGKTQKSAHCFKKTKFGSIMPNFLMSAGNPGKDIELVSFSQEELKEYLSFFEDFRREPVKVGKVERNWAIRWGSDLGTGEDADGNLRKEGGAVDGNSDKELQEIVEIMRTLVEKGNGASIFFFRPEWEKGCDMMGATFPAEGFM</sequence>
<accession>A0A813K237</accession>
<name>A0A813K237_POLGL</name>
<feature type="non-terminal residue" evidence="2">
    <location>
        <position position="510"/>
    </location>
</feature>
<dbReference type="GO" id="GO:0016018">
    <property type="term" value="F:cyclosporin A binding"/>
    <property type="evidence" value="ECO:0007669"/>
    <property type="project" value="TreeGrafter"/>
</dbReference>
<protein>
    <recommendedName>
        <fullName evidence="1">PPIase cyclophilin-type domain-containing protein</fullName>
    </recommendedName>
</protein>
<dbReference type="GO" id="GO:0006457">
    <property type="term" value="P:protein folding"/>
    <property type="evidence" value="ECO:0007669"/>
    <property type="project" value="TreeGrafter"/>
</dbReference>
<dbReference type="GO" id="GO:0005737">
    <property type="term" value="C:cytoplasm"/>
    <property type="evidence" value="ECO:0007669"/>
    <property type="project" value="TreeGrafter"/>
</dbReference>
<dbReference type="SUPFAM" id="SSF50891">
    <property type="entry name" value="Cyclophilin-like"/>
    <property type="match status" value="1"/>
</dbReference>
<reference evidence="2" key="1">
    <citation type="submission" date="2021-02" db="EMBL/GenBank/DDBJ databases">
        <authorList>
            <person name="Dougan E. K."/>
            <person name="Rhodes N."/>
            <person name="Thang M."/>
            <person name="Chan C."/>
        </authorList>
    </citation>
    <scope>NUCLEOTIDE SEQUENCE</scope>
</reference>
<dbReference type="Gene3D" id="2.60.40.790">
    <property type="match status" value="1"/>
</dbReference>
<dbReference type="AlphaFoldDB" id="A0A813K237"/>
<dbReference type="PANTHER" id="PTHR11071:SF561">
    <property type="entry name" value="PEPTIDYL-PROLYL CIS-TRANS ISOMERASE D-RELATED"/>
    <property type="match status" value="1"/>
</dbReference>
<evidence type="ECO:0000259" key="1">
    <source>
        <dbReference type="PROSITE" id="PS50072"/>
    </source>
</evidence>
<evidence type="ECO:0000313" key="3">
    <source>
        <dbReference type="Proteomes" id="UP000626109"/>
    </source>
</evidence>
<gene>
    <name evidence="2" type="ORF">PGLA2088_LOCUS27015</name>
</gene>
<dbReference type="Gene3D" id="2.40.100.10">
    <property type="entry name" value="Cyclophilin-like"/>
    <property type="match status" value="1"/>
</dbReference>
<dbReference type="InterPro" id="IPR029000">
    <property type="entry name" value="Cyclophilin-like_dom_sf"/>
</dbReference>
<organism evidence="2 3">
    <name type="scientific">Polarella glacialis</name>
    <name type="common">Dinoflagellate</name>
    <dbReference type="NCBI Taxonomy" id="89957"/>
    <lineage>
        <taxon>Eukaryota</taxon>
        <taxon>Sar</taxon>
        <taxon>Alveolata</taxon>
        <taxon>Dinophyceae</taxon>
        <taxon>Suessiales</taxon>
        <taxon>Suessiaceae</taxon>
        <taxon>Polarella</taxon>
    </lineage>
</organism>